<accession>A0A1Y2BSF1</accession>
<dbReference type="EMBL" id="MCGO01000049">
    <property type="protein sequence ID" value="ORY37678.1"/>
    <property type="molecule type" value="Genomic_DNA"/>
</dbReference>
<dbReference type="Pfam" id="PF00069">
    <property type="entry name" value="Pkinase"/>
    <property type="match status" value="1"/>
</dbReference>
<feature type="domain" description="Protein kinase" evidence="9">
    <location>
        <begin position="1"/>
        <end position="155"/>
    </location>
</feature>
<dbReference type="PANTHER" id="PTHR24350">
    <property type="entry name" value="SERINE/THREONINE-PROTEIN KINASE IAL-RELATED"/>
    <property type="match status" value="1"/>
</dbReference>
<dbReference type="STRING" id="329046.A0A1Y2BSF1"/>
<sequence>MVIRCVLEALVTSHQKLIVHRDIKPDNCFLFSDNLADTKLGDFGICAEDNGFNCVGGIKGTKGYMAPEILKKQQYGRKVDIWSTGVLAYQLLFEYLPFPATPAKTTMSLFQSKPKLTFPDMIPISTEGKDFISKLLADDPDNRPTASDALAHPWLL</sequence>
<evidence type="ECO:0000256" key="1">
    <source>
        <dbReference type="ARBA" id="ARBA00022527"/>
    </source>
</evidence>
<feature type="cross-link" description="Glycyl lysine isopeptide (Lys-Gly) (interchain with G-Cter in SUMO2)" evidence="8">
    <location>
        <position position="24"/>
    </location>
</feature>
<dbReference type="PROSITE" id="PS00108">
    <property type="entry name" value="PROTEIN_KINASE_ST"/>
    <property type="match status" value="1"/>
</dbReference>
<evidence type="ECO:0000256" key="6">
    <source>
        <dbReference type="PIRSR" id="PIRSR630616-1"/>
    </source>
</evidence>
<dbReference type="GO" id="GO:0005524">
    <property type="term" value="F:ATP binding"/>
    <property type="evidence" value="ECO:0007669"/>
    <property type="project" value="UniProtKB-KW"/>
</dbReference>
<feature type="active site" description="Proton acceptor" evidence="6">
    <location>
        <position position="22"/>
    </location>
</feature>
<evidence type="ECO:0000259" key="9">
    <source>
        <dbReference type="PROSITE" id="PS50011"/>
    </source>
</evidence>
<keyword evidence="1" id="KW-0723">Serine/threonine-protein kinase</keyword>
<dbReference type="InterPro" id="IPR011009">
    <property type="entry name" value="Kinase-like_dom_sf"/>
</dbReference>
<comment type="caution">
    <text evidence="10">The sequence shown here is derived from an EMBL/GenBank/DDBJ whole genome shotgun (WGS) entry which is preliminary data.</text>
</comment>
<evidence type="ECO:0000256" key="2">
    <source>
        <dbReference type="ARBA" id="ARBA00022679"/>
    </source>
</evidence>
<feature type="binding site" evidence="7">
    <location>
        <position position="42"/>
    </location>
    <ligand>
        <name>ATP</name>
        <dbReference type="ChEBI" id="CHEBI:30616"/>
    </ligand>
</feature>
<proteinExistence type="predicted"/>
<evidence type="ECO:0000256" key="3">
    <source>
        <dbReference type="ARBA" id="ARBA00022741"/>
    </source>
</evidence>
<evidence type="ECO:0000256" key="8">
    <source>
        <dbReference type="PIRSR" id="PIRSR630616-3"/>
    </source>
</evidence>
<dbReference type="GO" id="GO:0004674">
    <property type="term" value="F:protein serine/threonine kinase activity"/>
    <property type="evidence" value="ECO:0007669"/>
    <property type="project" value="UniProtKB-KW"/>
</dbReference>
<dbReference type="SMART" id="SM00220">
    <property type="entry name" value="S_TKc"/>
    <property type="match status" value="1"/>
</dbReference>
<dbReference type="OrthoDB" id="10252171at2759"/>
<evidence type="ECO:0000313" key="11">
    <source>
        <dbReference type="Proteomes" id="UP000193642"/>
    </source>
</evidence>
<evidence type="ECO:0000256" key="7">
    <source>
        <dbReference type="PIRSR" id="PIRSR630616-2"/>
    </source>
</evidence>
<keyword evidence="5 7" id="KW-0067">ATP-binding</keyword>
<gene>
    <name evidence="10" type="ORF">BCR33DRAFT_663446</name>
</gene>
<dbReference type="InterPro" id="IPR000719">
    <property type="entry name" value="Prot_kinase_dom"/>
</dbReference>
<protein>
    <submittedName>
        <fullName evidence="10">Pkinase-domain-containing protein</fullName>
    </submittedName>
</protein>
<organism evidence="10 11">
    <name type="scientific">Rhizoclosmatium globosum</name>
    <dbReference type="NCBI Taxonomy" id="329046"/>
    <lineage>
        <taxon>Eukaryota</taxon>
        <taxon>Fungi</taxon>
        <taxon>Fungi incertae sedis</taxon>
        <taxon>Chytridiomycota</taxon>
        <taxon>Chytridiomycota incertae sedis</taxon>
        <taxon>Chytridiomycetes</taxon>
        <taxon>Chytridiales</taxon>
        <taxon>Chytriomycetaceae</taxon>
        <taxon>Rhizoclosmatium</taxon>
    </lineage>
</organism>
<evidence type="ECO:0000313" key="10">
    <source>
        <dbReference type="EMBL" id="ORY37678.1"/>
    </source>
</evidence>
<reference evidence="10 11" key="1">
    <citation type="submission" date="2016-07" db="EMBL/GenBank/DDBJ databases">
        <title>Pervasive Adenine N6-methylation of Active Genes in Fungi.</title>
        <authorList>
            <consortium name="DOE Joint Genome Institute"/>
            <person name="Mondo S.J."/>
            <person name="Dannebaum R.O."/>
            <person name="Kuo R.C."/>
            <person name="Labutti K."/>
            <person name="Haridas S."/>
            <person name="Kuo A."/>
            <person name="Salamov A."/>
            <person name="Ahrendt S.R."/>
            <person name="Lipzen A."/>
            <person name="Sullivan W."/>
            <person name="Andreopoulos W.B."/>
            <person name="Clum A."/>
            <person name="Lindquist E."/>
            <person name="Daum C."/>
            <person name="Ramamoorthy G.K."/>
            <person name="Gryganskyi A."/>
            <person name="Culley D."/>
            <person name="Magnuson J.K."/>
            <person name="James T.Y."/>
            <person name="O'Malley M.A."/>
            <person name="Stajich J.E."/>
            <person name="Spatafora J.W."/>
            <person name="Visel A."/>
            <person name="Grigoriev I.V."/>
        </authorList>
    </citation>
    <scope>NUCLEOTIDE SEQUENCE [LARGE SCALE GENOMIC DNA]</scope>
    <source>
        <strain evidence="10 11">JEL800</strain>
    </source>
</reference>
<keyword evidence="2" id="KW-0808">Transferase</keyword>
<dbReference type="Proteomes" id="UP000193642">
    <property type="component" value="Unassembled WGS sequence"/>
</dbReference>
<evidence type="ECO:0000256" key="5">
    <source>
        <dbReference type="ARBA" id="ARBA00022840"/>
    </source>
</evidence>
<keyword evidence="4 10" id="KW-0418">Kinase</keyword>
<name>A0A1Y2BSF1_9FUNG</name>
<dbReference type="SUPFAM" id="SSF56112">
    <property type="entry name" value="Protein kinase-like (PK-like)"/>
    <property type="match status" value="1"/>
</dbReference>
<keyword evidence="11" id="KW-1185">Reference proteome</keyword>
<dbReference type="AlphaFoldDB" id="A0A1Y2BSF1"/>
<dbReference type="PROSITE" id="PS50011">
    <property type="entry name" value="PROTEIN_KINASE_DOM"/>
    <property type="match status" value="1"/>
</dbReference>
<dbReference type="InterPro" id="IPR030616">
    <property type="entry name" value="Aur-like"/>
</dbReference>
<evidence type="ECO:0000256" key="4">
    <source>
        <dbReference type="ARBA" id="ARBA00022777"/>
    </source>
</evidence>
<feature type="non-terminal residue" evidence="10">
    <location>
        <position position="156"/>
    </location>
</feature>
<dbReference type="Gene3D" id="1.10.510.10">
    <property type="entry name" value="Transferase(Phosphotransferase) domain 1"/>
    <property type="match status" value="1"/>
</dbReference>
<dbReference type="InterPro" id="IPR008271">
    <property type="entry name" value="Ser/Thr_kinase_AS"/>
</dbReference>
<keyword evidence="3 7" id="KW-0547">Nucleotide-binding</keyword>